<dbReference type="Proteomes" id="UP000008458">
    <property type="component" value="Chromosome"/>
</dbReference>
<dbReference type="HOGENOM" id="CLU_2299182_0_0_2"/>
<name>F4B7N7_ACIHW</name>
<evidence type="ECO:0000313" key="2">
    <source>
        <dbReference type="Proteomes" id="UP000008458"/>
    </source>
</evidence>
<dbReference type="GeneID" id="10601410"/>
<dbReference type="KEGG" id="aho:Ahos_1911"/>
<accession>F4B7N7</accession>
<reference key="2">
    <citation type="journal article" date="2011" name="Extremophiles">
        <title>Genomic analyses of Acidianus hospitalis W1 a host for studying crenarchaeal virus and plasmid life cycles.</title>
        <authorList>
            <person name="You X.Y."/>
            <person name="Liu C."/>
            <person name="Wang S.Y."/>
            <person name="Jiang C.Y."/>
            <person name="Shah S.A."/>
            <person name="Prangishvili D."/>
            <person name="Liu S.J."/>
            <person name="Garrett R.A."/>
        </authorList>
    </citation>
    <scope>NUCLEOTIDE SEQUENCE</scope>
    <source>
        <strain>W1</strain>
    </source>
</reference>
<evidence type="ECO:0000313" key="1">
    <source>
        <dbReference type="EMBL" id="AEE94784.1"/>
    </source>
</evidence>
<proteinExistence type="predicted"/>
<dbReference type="EMBL" id="CP002535">
    <property type="protein sequence ID" value="AEE94784.1"/>
    <property type="molecule type" value="Genomic_DNA"/>
</dbReference>
<sequence length="100" mass="10888">MFGGGIKVQGKKNINVNEKTTGTFIEYELKLRSDELSLKHTAGVSISESGFNPGGLIGMGISVYKKHEMNKDIQAVKPQVTNEAIAIYNQVMNFIANTPS</sequence>
<protein>
    <submittedName>
        <fullName evidence="1">Uncharacterized protein</fullName>
    </submittedName>
</protein>
<keyword evidence="2" id="KW-1185">Reference proteome</keyword>
<gene>
    <name evidence="1" type="ordered locus">Ahos_1911</name>
</gene>
<dbReference type="RefSeq" id="WP_013776699.1">
    <property type="nucleotide sequence ID" value="NC_015518.1"/>
</dbReference>
<reference evidence="1 2" key="1">
    <citation type="journal article" date="2011" name="Extremophiles">
        <title>Genomic analysis of Acidianus hospitalis W1 a host for studying crenarchaeal virus and plasmid life cycles.</title>
        <authorList>
            <person name="You X.Y."/>
            <person name="Liu C."/>
            <person name="Wang S.Y."/>
            <person name="Jiang C.Y."/>
            <person name="Shah S.A."/>
            <person name="Prangishvili D."/>
            <person name="She Q."/>
            <person name="Liu S.J."/>
            <person name="Garrett R.A."/>
        </authorList>
    </citation>
    <scope>NUCLEOTIDE SEQUENCE [LARGE SCALE GENOMIC DNA]</scope>
    <source>
        <strain evidence="1 2">W1</strain>
    </source>
</reference>
<organism evidence="1 2">
    <name type="scientific">Acidianus hospitalis (strain W1)</name>
    <dbReference type="NCBI Taxonomy" id="933801"/>
    <lineage>
        <taxon>Archaea</taxon>
        <taxon>Thermoproteota</taxon>
        <taxon>Thermoprotei</taxon>
        <taxon>Sulfolobales</taxon>
        <taxon>Sulfolobaceae</taxon>
        <taxon>Acidianus</taxon>
    </lineage>
</organism>
<dbReference type="AlphaFoldDB" id="F4B7N7"/>